<name>A0A166IAF7_DAUCS</name>
<organism evidence="1 2">
    <name type="scientific">Daucus carota subsp. sativus</name>
    <name type="common">Carrot</name>
    <dbReference type="NCBI Taxonomy" id="79200"/>
    <lineage>
        <taxon>Eukaryota</taxon>
        <taxon>Viridiplantae</taxon>
        <taxon>Streptophyta</taxon>
        <taxon>Embryophyta</taxon>
        <taxon>Tracheophyta</taxon>
        <taxon>Spermatophyta</taxon>
        <taxon>Magnoliopsida</taxon>
        <taxon>eudicotyledons</taxon>
        <taxon>Gunneridae</taxon>
        <taxon>Pentapetalae</taxon>
        <taxon>asterids</taxon>
        <taxon>campanulids</taxon>
        <taxon>Apiales</taxon>
        <taxon>Apiaceae</taxon>
        <taxon>Apioideae</taxon>
        <taxon>Scandiceae</taxon>
        <taxon>Daucinae</taxon>
        <taxon>Daucus</taxon>
        <taxon>Daucus sect. Daucus</taxon>
    </lineage>
</organism>
<dbReference type="Gene3D" id="2.120.10.30">
    <property type="entry name" value="TolB, C-terminal domain"/>
    <property type="match status" value="2"/>
</dbReference>
<evidence type="ECO:0000313" key="1">
    <source>
        <dbReference type="EMBL" id="WOG84609.1"/>
    </source>
</evidence>
<evidence type="ECO:0000313" key="2">
    <source>
        <dbReference type="Proteomes" id="UP000077755"/>
    </source>
</evidence>
<dbReference type="Gramene" id="KZN10924">
    <property type="protein sequence ID" value="KZN10924"/>
    <property type="gene ID" value="DCAR_003580"/>
</dbReference>
<dbReference type="InterPro" id="IPR011659">
    <property type="entry name" value="WD40"/>
</dbReference>
<protein>
    <submittedName>
        <fullName evidence="1">Uncharacterized protein</fullName>
    </submittedName>
</protein>
<dbReference type="PANTHER" id="PTHR32161:SF21">
    <property type="entry name" value="OS03G0314500 PROTEIN"/>
    <property type="match status" value="1"/>
</dbReference>
<dbReference type="EMBL" id="CP093343">
    <property type="protein sequence ID" value="WOG84609.1"/>
    <property type="molecule type" value="Genomic_DNA"/>
</dbReference>
<dbReference type="PANTHER" id="PTHR32161">
    <property type="entry name" value="DPP6 N-TERMINAL DOMAIN-LIKE PROTEIN"/>
    <property type="match status" value="1"/>
</dbReference>
<dbReference type="OrthoDB" id="43744at2759"/>
<keyword evidence="2" id="KW-1185">Reference proteome</keyword>
<dbReference type="Pfam" id="PF07676">
    <property type="entry name" value="PD40"/>
    <property type="match status" value="4"/>
</dbReference>
<gene>
    <name evidence="1" type="ORF">DCAR_0103793</name>
</gene>
<dbReference type="SUPFAM" id="SSF82171">
    <property type="entry name" value="DPP6 N-terminal domain-like"/>
    <property type="match status" value="1"/>
</dbReference>
<dbReference type="Proteomes" id="UP000077755">
    <property type="component" value="Chromosome 1"/>
</dbReference>
<reference evidence="1" key="1">
    <citation type="journal article" date="2016" name="Nat. Genet.">
        <title>A high-quality carrot genome assembly provides new insights into carotenoid accumulation and asterid genome evolution.</title>
        <authorList>
            <person name="Iorizzo M."/>
            <person name="Ellison S."/>
            <person name="Senalik D."/>
            <person name="Zeng P."/>
            <person name="Satapoomin P."/>
            <person name="Huang J."/>
            <person name="Bowman M."/>
            <person name="Iovene M."/>
            <person name="Sanseverino W."/>
            <person name="Cavagnaro P."/>
            <person name="Yildiz M."/>
            <person name="Macko-Podgorni A."/>
            <person name="Moranska E."/>
            <person name="Grzebelus E."/>
            <person name="Grzebelus D."/>
            <person name="Ashrafi H."/>
            <person name="Zheng Z."/>
            <person name="Cheng S."/>
            <person name="Spooner D."/>
            <person name="Van Deynze A."/>
            <person name="Simon P."/>
        </authorList>
    </citation>
    <scope>NUCLEOTIDE SEQUENCE</scope>
    <source>
        <tissue evidence="1">Leaf</tissue>
    </source>
</reference>
<reference evidence="1" key="2">
    <citation type="submission" date="2022-03" db="EMBL/GenBank/DDBJ databases">
        <title>Draft title - Genomic analysis of global carrot germplasm unveils the trajectory of domestication and the origin of high carotenoid orange carrot.</title>
        <authorList>
            <person name="Iorizzo M."/>
            <person name="Ellison S."/>
            <person name="Senalik D."/>
            <person name="Macko-Podgorni A."/>
            <person name="Grzebelus D."/>
            <person name="Bostan H."/>
            <person name="Rolling W."/>
            <person name="Curaba J."/>
            <person name="Simon P."/>
        </authorList>
    </citation>
    <scope>NUCLEOTIDE SEQUENCE</scope>
    <source>
        <tissue evidence="1">Leaf</tissue>
    </source>
</reference>
<sequence>MGEKRGSIAFFTTYRPPVALDIYSCPLRPKSPSEELKMTDGKSYNYDGHYIPPAALKFIINRPELIPEGIKDADVESGNVSGMVFVSERDDLETLQIAIQTKSSSHTDTVSTKVFSVEDVYPRSDGVRMEDSPCIAGVKQDTLVYISTKEPAPRRRQPWTAVYKTNLKTGKTDRLTPSLQADLSPSVSPSGKRIAVASYQRKAGWAGEIQDLQTSIFVMNVEKPFNRRLVVENGGWPTWGSEGVLFFHRKVDKFWAVFRVEFTDTFVSEPTRITPDKSNAVTPVAIDATTVAVATIRKLADFGIGRKKEHYRHIVVFDSVIKKPIMNVTQVTKPLADHFNPFVIMDVGTNTKRIGYHRVNTDLIKVGENIERQFCKIKSPVPDIGLFRLSGAFPTFSSDGKKVAFVDNEFKSVWIADSTGLKMVFETEGPNRIFSPVWNQNPGKDILYVCMGPSFAADKPVDIALIPNASEGRQHVQQLTDGFNNAFPSTNPEGTKLVFRSTRDHPEDPEAKVKDGFKNLYIMEDAEEGDFGEGRITRLTEGDWVDTHCQWSPSGEWILFSSSRDKPTGAPRKDNDLDAGFFALYLVSPKHPDVIVRVFGSGDDLSGHVNHPFFSPDGRTIVVTADLAGVSVDPISLPLVEQSGRAYGDIFSVEIDKDDIKKNENVKEFKRITHSRYENALASWTMFSSDDPNSAWNLQFKGEYAPSCPYAPPNGAESWHMSGHICIAQRKC</sequence>
<proteinExistence type="predicted"/>
<dbReference type="AlphaFoldDB" id="A0A166IAF7"/>
<accession>A0A166IAF7</accession>
<dbReference type="InterPro" id="IPR011042">
    <property type="entry name" value="6-blade_b-propeller_TolB-like"/>
</dbReference>
<dbReference type="KEGG" id="dcr:108195918"/>
<dbReference type="OMA" id="HICIAQR"/>